<evidence type="ECO:0000313" key="1">
    <source>
        <dbReference type="EMBL" id="MBL0394303.1"/>
    </source>
</evidence>
<dbReference type="Proteomes" id="UP000599109">
    <property type="component" value="Unassembled WGS sequence"/>
</dbReference>
<dbReference type="AlphaFoldDB" id="A0A936Z3R9"/>
<protein>
    <submittedName>
        <fullName evidence="1">Uncharacterized protein</fullName>
    </submittedName>
</protein>
<reference evidence="1 2" key="1">
    <citation type="journal article" date="2017" name="Int. J. Syst. Evol. Microbiol.">
        <title>Ramlibacter monticola sp. nov., isolated from forest soil.</title>
        <authorList>
            <person name="Chaudhary D.K."/>
            <person name="Kim J."/>
        </authorList>
    </citation>
    <scope>NUCLEOTIDE SEQUENCE [LARGE SCALE GENOMIC DNA]</scope>
    <source>
        <strain evidence="1 2">KACC 19175</strain>
    </source>
</reference>
<comment type="caution">
    <text evidence="1">The sequence shown here is derived from an EMBL/GenBank/DDBJ whole genome shotgun (WGS) entry which is preliminary data.</text>
</comment>
<evidence type="ECO:0000313" key="2">
    <source>
        <dbReference type="Proteomes" id="UP000599109"/>
    </source>
</evidence>
<name>A0A936Z3R9_9BURK</name>
<organism evidence="1 2">
    <name type="scientific">Ramlibacter monticola</name>
    <dbReference type="NCBI Taxonomy" id="1926872"/>
    <lineage>
        <taxon>Bacteria</taxon>
        <taxon>Pseudomonadati</taxon>
        <taxon>Pseudomonadota</taxon>
        <taxon>Betaproteobacteria</taxon>
        <taxon>Burkholderiales</taxon>
        <taxon>Comamonadaceae</taxon>
        <taxon>Ramlibacter</taxon>
    </lineage>
</organism>
<dbReference type="RefSeq" id="WP_201676980.1">
    <property type="nucleotide sequence ID" value="NZ_JAEQNE010000008.1"/>
</dbReference>
<dbReference type="EMBL" id="JAEQNE010000008">
    <property type="protein sequence ID" value="MBL0394303.1"/>
    <property type="molecule type" value="Genomic_DNA"/>
</dbReference>
<keyword evidence="2" id="KW-1185">Reference proteome</keyword>
<proteinExistence type="predicted"/>
<sequence>MAANHTGVPGALYDTLASNKLGGLNTLIGWGTNAVMGPPLTQGFDDADKVPSMHIGFGAPFTGAEAVGFAGQVLAIDVVTGADVAPGGALPDGSINRSGKTAPVGSAVIGVKPPVADADVADWYFRVLDAGGTISQATIDAMVAFATSAKASGYWSKFDRINLFCGDDLAGCLTPLKVGSGTPYDSNANFTAADYTENTGLRGNGSNKWLDTGVLGTVFTAGNRHLSAYERTRTTLSTKNLLGCESPTSSDPWKLGNTTQDIERAYGFQPVIVCDISGLTGTPGGHFLANQTVSGGTLTLYRNGLQGANNSTGTPGVPQAQNVGVFASNRGSARLGFTDVLMGGYSIGQAFTAAEVLAFYGHMHTFQSALSRAVGPPPADTDAVDWQTRVVGNSGTVSANTLNAVSAFVTSAKASGYWSKINRINLFAGDQLAAAKVPLKVGNGTALDTFVNHVGADYTEATGLGGGSPKYVNTGLKPSALTLNSTHFAVYSRGLDVNGAGWHGCWSASGLDAFALGAPSDSGGGMESHQYSNVTGQGYLSGAGGLSNYWGLCMGNRQAANNHALWKKGTKVASGTGSGGTLLALDIYVLATNNSGSSVNGYTAIPCGGYSIGAGLTDAQCTAFTTHMQTFQTALGRAVT</sequence>
<gene>
    <name evidence="1" type="ORF">JJ685_24400</name>
</gene>
<accession>A0A936Z3R9</accession>